<sequence length="154" mass="16258">MNPDEPPPSLSSTAIRSSDQAGGQTTVDSMATHTYNQGMSFSAHFPAQANSLNYDSGFNRGFNYNSYGYSYCEQPPSMGAVRPIMVSQTSGGVDHYANNGQPPSLNAVGARQGSQTGPSYTGNMIADPEALAGMSLTASTFKLVDPNAFQKDNN</sequence>
<evidence type="ECO:0000313" key="3">
    <source>
        <dbReference type="Proteomes" id="UP000215914"/>
    </source>
</evidence>
<reference evidence="2" key="1">
    <citation type="journal article" date="2017" name="Nature">
        <title>The sunflower genome provides insights into oil metabolism, flowering and Asterid evolution.</title>
        <authorList>
            <person name="Badouin H."/>
            <person name="Gouzy J."/>
            <person name="Grassa C.J."/>
            <person name="Murat F."/>
            <person name="Staton S.E."/>
            <person name="Cottret L."/>
            <person name="Lelandais-Briere C."/>
            <person name="Owens G.L."/>
            <person name="Carrere S."/>
            <person name="Mayjonade B."/>
            <person name="Legrand L."/>
            <person name="Gill N."/>
            <person name="Kane N.C."/>
            <person name="Bowers J.E."/>
            <person name="Hubner S."/>
            <person name="Bellec A."/>
            <person name="Berard A."/>
            <person name="Berges H."/>
            <person name="Blanchet N."/>
            <person name="Boniface M.C."/>
            <person name="Brunel D."/>
            <person name="Catrice O."/>
            <person name="Chaidir N."/>
            <person name="Claudel C."/>
            <person name="Donnadieu C."/>
            <person name="Faraut T."/>
            <person name="Fievet G."/>
            <person name="Helmstetter N."/>
            <person name="King M."/>
            <person name="Knapp S.J."/>
            <person name="Lai Z."/>
            <person name="Le Paslier M.C."/>
            <person name="Lippi Y."/>
            <person name="Lorenzon L."/>
            <person name="Mandel J.R."/>
            <person name="Marage G."/>
            <person name="Marchand G."/>
            <person name="Marquand E."/>
            <person name="Bret-Mestries E."/>
            <person name="Morien E."/>
            <person name="Nambeesan S."/>
            <person name="Nguyen T."/>
            <person name="Pegot-Espagnet P."/>
            <person name="Pouilly N."/>
            <person name="Raftis F."/>
            <person name="Sallet E."/>
            <person name="Schiex T."/>
            <person name="Thomas J."/>
            <person name="Vandecasteele C."/>
            <person name="Vares D."/>
            <person name="Vear F."/>
            <person name="Vautrin S."/>
            <person name="Crespi M."/>
            <person name="Mangin B."/>
            <person name="Burke J.M."/>
            <person name="Salse J."/>
            <person name="Munos S."/>
            <person name="Vincourt P."/>
            <person name="Rieseberg L.H."/>
            <person name="Langlade N.B."/>
        </authorList>
    </citation>
    <scope>NUCLEOTIDE SEQUENCE</scope>
    <source>
        <tissue evidence="2">Leaves</tissue>
    </source>
</reference>
<name>A0A9K3I7H7_HELAN</name>
<evidence type="ECO:0000313" key="2">
    <source>
        <dbReference type="EMBL" id="KAF5791009.1"/>
    </source>
</evidence>
<keyword evidence="3" id="KW-1185">Reference proteome</keyword>
<evidence type="ECO:0000256" key="1">
    <source>
        <dbReference type="SAM" id="MobiDB-lite"/>
    </source>
</evidence>
<comment type="caution">
    <text evidence="2">The sequence shown here is derived from an EMBL/GenBank/DDBJ whole genome shotgun (WGS) entry which is preliminary data.</text>
</comment>
<protein>
    <submittedName>
        <fullName evidence="2">Uncharacterized protein</fullName>
    </submittedName>
</protein>
<dbReference type="Gramene" id="mRNA:HanXRQr2_Chr09g0389831">
    <property type="protein sequence ID" value="CDS:HanXRQr2_Chr09g0389831.1"/>
    <property type="gene ID" value="HanXRQr2_Chr09g0389831"/>
</dbReference>
<feature type="region of interest" description="Disordered" evidence="1">
    <location>
        <begin position="92"/>
        <end position="116"/>
    </location>
</feature>
<feature type="region of interest" description="Disordered" evidence="1">
    <location>
        <begin position="1"/>
        <end position="25"/>
    </location>
</feature>
<accession>A0A9K3I7H7</accession>
<feature type="compositionally biased region" description="Polar residues" evidence="1">
    <location>
        <begin position="10"/>
        <end position="25"/>
    </location>
</feature>
<dbReference type="Proteomes" id="UP000215914">
    <property type="component" value="Unassembled WGS sequence"/>
</dbReference>
<organism evidence="2 3">
    <name type="scientific">Helianthus annuus</name>
    <name type="common">Common sunflower</name>
    <dbReference type="NCBI Taxonomy" id="4232"/>
    <lineage>
        <taxon>Eukaryota</taxon>
        <taxon>Viridiplantae</taxon>
        <taxon>Streptophyta</taxon>
        <taxon>Embryophyta</taxon>
        <taxon>Tracheophyta</taxon>
        <taxon>Spermatophyta</taxon>
        <taxon>Magnoliopsida</taxon>
        <taxon>eudicotyledons</taxon>
        <taxon>Gunneridae</taxon>
        <taxon>Pentapetalae</taxon>
        <taxon>asterids</taxon>
        <taxon>campanulids</taxon>
        <taxon>Asterales</taxon>
        <taxon>Asteraceae</taxon>
        <taxon>Asteroideae</taxon>
        <taxon>Heliantheae alliance</taxon>
        <taxon>Heliantheae</taxon>
        <taxon>Helianthus</taxon>
    </lineage>
</organism>
<gene>
    <name evidence="2" type="ORF">HanXRQr2_Chr09g0389831</name>
</gene>
<dbReference type="AlphaFoldDB" id="A0A9K3I7H7"/>
<reference evidence="2" key="2">
    <citation type="submission" date="2020-06" db="EMBL/GenBank/DDBJ databases">
        <title>Helianthus annuus Genome sequencing and assembly Release 2.</title>
        <authorList>
            <person name="Gouzy J."/>
            <person name="Langlade N."/>
            <person name="Munos S."/>
        </authorList>
    </citation>
    <scope>NUCLEOTIDE SEQUENCE</scope>
    <source>
        <tissue evidence="2">Leaves</tissue>
    </source>
</reference>
<proteinExistence type="predicted"/>
<dbReference type="EMBL" id="MNCJ02000324">
    <property type="protein sequence ID" value="KAF5791009.1"/>
    <property type="molecule type" value="Genomic_DNA"/>
</dbReference>